<sequence>MSHAHTPDHVQTLPLLLDARRAKKQGLDAIMQRQHTRLAEMVTYARTNSPYYRKLYQDLPERIETPALLPVTSKKILMPHFDDWVTDREVNIEQVSEFVDNPDLIGERFLDKYLMATSSGTSGMRGIFLQDAWSAAVTSALAPREVSGLGASDLIRLLAHGGRMALVIATGGHFMGSAGSVRAARESALYRKRAKLFSVRTPLPELVEQLNQFRPAILFGYASQIIMLTGEQEAGRLHIHPALVQAGAETLPASEFERVARAFQAKVSTAYAATECPFLSVSCKEGWYHVNSDWVVFEPVDADYRPVPPGTQSHTVLISNLANRVQPILRYDLGDSVLQRPDPCPCGNPFPAVRVQGRIADVLTFPTERGEQVSIAPLVFSTLIDSLPGITLFQIVQTTPTNLRLRLRYAAGTDPDHVWQQVQTEVTRVLTEHKAGHITLERTEELPLQSPGGKYRSIIPLS</sequence>
<protein>
    <submittedName>
        <fullName evidence="1">Coenzyme F390 synthetase</fullName>
    </submittedName>
</protein>
<dbReference type="AlphaFoldDB" id="A0A8J3I816"/>
<dbReference type="InterPro" id="IPR053158">
    <property type="entry name" value="CapK_Type1_Caps_Biosynth"/>
</dbReference>
<evidence type="ECO:0000313" key="1">
    <source>
        <dbReference type="EMBL" id="GHO47752.1"/>
    </source>
</evidence>
<comment type="caution">
    <text evidence="1">The sequence shown here is derived from an EMBL/GenBank/DDBJ whole genome shotgun (WGS) entry which is preliminary data.</text>
</comment>
<dbReference type="SUPFAM" id="SSF56801">
    <property type="entry name" value="Acetyl-CoA synthetase-like"/>
    <property type="match status" value="1"/>
</dbReference>
<dbReference type="RefSeq" id="WP_220196992.1">
    <property type="nucleotide sequence ID" value="NZ_BNJF01000003.1"/>
</dbReference>
<accession>A0A8J3I816</accession>
<dbReference type="Proteomes" id="UP000612362">
    <property type="component" value="Unassembled WGS sequence"/>
</dbReference>
<dbReference type="PANTHER" id="PTHR36932:SF1">
    <property type="entry name" value="CAPSULAR POLYSACCHARIDE BIOSYNTHESIS PROTEIN"/>
    <property type="match status" value="1"/>
</dbReference>
<keyword evidence="2" id="KW-1185">Reference proteome</keyword>
<name>A0A8J3I816_9CHLR</name>
<evidence type="ECO:0000313" key="2">
    <source>
        <dbReference type="Proteomes" id="UP000612362"/>
    </source>
</evidence>
<gene>
    <name evidence="1" type="ORF">KSX_59150</name>
</gene>
<proteinExistence type="predicted"/>
<organism evidence="1 2">
    <name type="scientific">Ktedonospora formicarum</name>
    <dbReference type="NCBI Taxonomy" id="2778364"/>
    <lineage>
        <taxon>Bacteria</taxon>
        <taxon>Bacillati</taxon>
        <taxon>Chloroflexota</taxon>
        <taxon>Ktedonobacteria</taxon>
        <taxon>Ktedonobacterales</taxon>
        <taxon>Ktedonobacteraceae</taxon>
        <taxon>Ktedonospora</taxon>
    </lineage>
</organism>
<reference evidence="1" key="1">
    <citation type="submission" date="2020-10" db="EMBL/GenBank/DDBJ databases">
        <title>Taxonomic study of unclassified bacteria belonging to the class Ktedonobacteria.</title>
        <authorList>
            <person name="Yabe S."/>
            <person name="Wang C.M."/>
            <person name="Zheng Y."/>
            <person name="Sakai Y."/>
            <person name="Cavaletti L."/>
            <person name="Monciardini P."/>
            <person name="Donadio S."/>
        </authorList>
    </citation>
    <scope>NUCLEOTIDE SEQUENCE</scope>
    <source>
        <strain evidence="1">SOSP1-1</strain>
    </source>
</reference>
<dbReference type="PANTHER" id="PTHR36932">
    <property type="entry name" value="CAPSULAR POLYSACCHARIDE BIOSYNTHESIS PROTEIN"/>
    <property type="match status" value="1"/>
</dbReference>
<dbReference type="Gene3D" id="3.40.50.12780">
    <property type="entry name" value="N-terminal domain of ligase-like"/>
    <property type="match status" value="1"/>
</dbReference>
<dbReference type="EMBL" id="BNJF01000003">
    <property type="protein sequence ID" value="GHO47752.1"/>
    <property type="molecule type" value="Genomic_DNA"/>
</dbReference>
<dbReference type="InterPro" id="IPR042099">
    <property type="entry name" value="ANL_N_sf"/>
</dbReference>